<accession>A0AA97P8F6</accession>
<dbReference type="AlphaFoldDB" id="A0AA97P8F6"/>
<sequence>MIADLASVPWLEIQIHVADSRGLTL</sequence>
<reference evidence="1" key="1">
    <citation type="journal article" date="2012" name="PLoS Genet.">
        <title>Comparative analysis of the genomes of two field isolates of the rice blast fungus Magnaporthe oryzae.</title>
        <authorList>
            <person name="Xue M."/>
            <person name="Yang J."/>
            <person name="Li Z."/>
            <person name="Hu S."/>
            <person name="Yao N."/>
            <person name="Dean R.A."/>
            <person name="Zhao W."/>
            <person name="Shen M."/>
            <person name="Zhang H."/>
            <person name="Li C."/>
            <person name="Liu L."/>
            <person name="Cao L."/>
            <person name="Xu X."/>
            <person name="Xing Y."/>
            <person name="Hsiang T."/>
            <person name="Zhang Z."/>
            <person name="Xu J.R."/>
            <person name="Peng Y.L."/>
        </authorList>
    </citation>
    <scope>NUCLEOTIDE SEQUENCE</scope>
    <source>
        <strain evidence="1">Y34</strain>
    </source>
</reference>
<protein>
    <submittedName>
        <fullName evidence="1">Uncharacterized protein</fullName>
    </submittedName>
</protein>
<dbReference type="EMBL" id="JH792850">
    <property type="protein sequence ID" value="ELQ44000.1"/>
    <property type="molecule type" value="Genomic_DNA"/>
</dbReference>
<organism evidence="1">
    <name type="scientific">Pyricularia oryzae (strain Y34)</name>
    <name type="common">Rice blast fungus</name>
    <name type="synonym">Magnaporthe oryzae</name>
    <dbReference type="NCBI Taxonomy" id="1143189"/>
    <lineage>
        <taxon>Eukaryota</taxon>
        <taxon>Fungi</taxon>
        <taxon>Dikarya</taxon>
        <taxon>Ascomycota</taxon>
        <taxon>Pezizomycotina</taxon>
        <taxon>Sordariomycetes</taxon>
        <taxon>Sordariomycetidae</taxon>
        <taxon>Magnaporthales</taxon>
        <taxon>Pyriculariaceae</taxon>
        <taxon>Pyricularia</taxon>
    </lineage>
</organism>
<gene>
    <name evidence="1" type="ORF">OOU_Y34scaffold00109g13</name>
</gene>
<name>A0AA97P8F6_PYRO3</name>
<dbReference type="Proteomes" id="UP000011086">
    <property type="component" value="Unassembled WGS sequence"/>
</dbReference>
<evidence type="ECO:0000313" key="1">
    <source>
        <dbReference type="EMBL" id="ELQ44000.1"/>
    </source>
</evidence>
<proteinExistence type="predicted"/>